<feature type="region of interest" description="Disordered" evidence="1">
    <location>
        <begin position="131"/>
        <end position="165"/>
    </location>
</feature>
<proteinExistence type="predicted"/>
<reference evidence="2 3" key="1">
    <citation type="journal article" date="2018" name="Proc. Natl. Acad. Sci. U.S.A.">
        <title>Draft genome sequence of Camellia sinensis var. sinensis provides insights into the evolution of the tea genome and tea quality.</title>
        <authorList>
            <person name="Wei C."/>
            <person name="Yang H."/>
            <person name="Wang S."/>
            <person name="Zhao J."/>
            <person name="Liu C."/>
            <person name="Gao L."/>
            <person name="Xia E."/>
            <person name="Lu Y."/>
            <person name="Tai Y."/>
            <person name="She G."/>
            <person name="Sun J."/>
            <person name="Cao H."/>
            <person name="Tong W."/>
            <person name="Gao Q."/>
            <person name="Li Y."/>
            <person name="Deng W."/>
            <person name="Jiang X."/>
            <person name="Wang W."/>
            <person name="Chen Q."/>
            <person name="Zhang S."/>
            <person name="Li H."/>
            <person name="Wu J."/>
            <person name="Wang P."/>
            <person name="Li P."/>
            <person name="Shi C."/>
            <person name="Zheng F."/>
            <person name="Jian J."/>
            <person name="Huang B."/>
            <person name="Shan D."/>
            <person name="Shi M."/>
            <person name="Fang C."/>
            <person name="Yue Y."/>
            <person name="Li F."/>
            <person name="Li D."/>
            <person name="Wei S."/>
            <person name="Han B."/>
            <person name="Jiang C."/>
            <person name="Yin Y."/>
            <person name="Xia T."/>
            <person name="Zhang Z."/>
            <person name="Bennetzen J.L."/>
            <person name="Zhao S."/>
            <person name="Wan X."/>
        </authorList>
    </citation>
    <scope>NUCLEOTIDE SEQUENCE [LARGE SCALE GENOMIC DNA]</scope>
    <source>
        <strain evidence="3">cv. Shuchazao</strain>
        <tissue evidence="2">Leaf</tissue>
    </source>
</reference>
<evidence type="ECO:0000256" key="1">
    <source>
        <dbReference type="SAM" id="MobiDB-lite"/>
    </source>
</evidence>
<evidence type="ECO:0000313" key="3">
    <source>
        <dbReference type="Proteomes" id="UP000306102"/>
    </source>
</evidence>
<accession>A0A4S4EZW5</accession>
<dbReference type="AlphaFoldDB" id="A0A4S4EZW5"/>
<keyword evidence="3" id="KW-1185">Reference proteome</keyword>
<evidence type="ECO:0000313" key="2">
    <source>
        <dbReference type="EMBL" id="THG22683.1"/>
    </source>
</evidence>
<name>A0A4S4EZW5_CAMSN</name>
<comment type="caution">
    <text evidence="2">The sequence shown here is derived from an EMBL/GenBank/DDBJ whole genome shotgun (WGS) entry which is preliminary data.</text>
</comment>
<protein>
    <submittedName>
        <fullName evidence="2">Uncharacterized protein</fullName>
    </submittedName>
</protein>
<organism evidence="2 3">
    <name type="scientific">Camellia sinensis var. sinensis</name>
    <name type="common">China tea</name>
    <dbReference type="NCBI Taxonomy" id="542762"/>
    <lineage>
        <taxon>Eukaryota</taxon>
        <taxon>Viridiplantae</taxon>
        <taxon>Streptophyta</taxon>
        <taxon>Embryophyta</taxon>
        <taxon>Tracheophyta</taxon>
        <taxon>Spermatophyta</taxon>
        <taxon>Magnoliopsida</taxon>
        <taxon>eudicotyledons</taxon>
        <taxon>Gunneridae</taxon>
        <taxon>Pentapetalae</taxon>
        <taxon>asterids</taxon>
        <taxon>Ericales</taxon>
        <taxon>Theaceae</taxon>
        <taxon>Camellia</taxon>
    </lineage>
</organism>
<dbReference type="Proteomes" id="UP000306102">
    <property type="component" value="Unassembled WGS sequence"/>
</dbReference>
<sequence>MSVLRRSLIMGLIRFGFVVFIMVSSLASRGECARAIKESRDFKSLYENEFPRGPVPPSGPSPCHNSLGPYQHNQLSNPQSYIICFMAHVPEEVPLFRQAHQADSMWDRPAFQLAYRGDRLHYGHYGVHTSTAAPDTSAPSTSAPSTSAPATSAPSTSVTPPHTTPYISADSLDVLPTQHTGIPFVPDPDWTPPRYMHDVVTPPIQLPPPDSSTATMSTHDVVLTDISHVDAEAHIEPSPEHAGEAEVLVVVDVAAEVGVRAEEEVELQLQIVIQLHQMMEFHSSQQYPIFHHRQDQGQHMQ</sequence>
<gene>
    <name evidence="2" type="ORF">TEA_011550</name>
</gene>
<dbReference type="EMBL" id="SDRB02000740">
    <property type="protein sequence ID" value="THG22683.1"/>
    <property type="molecule type" value="Genomic_DNA"/>
</dbReference>
<feature type="region of interest" description="Disordered" evidence="1">
    <location>
        <begin position="50"/>
        <end position="70"/>
    </location>
</feature>